<protein>
    <submittedName>
        <fullName evidence="2">Haloacid dehalogenase type II</fullName>
    </submittedName>
</protein>
<dbReference type="EMBL" id="CP139858">
    <property type="protein sequence ID" value="WQC01967.1"/>
    <property type="molecule type" value="Genomic_DNA"/>
</dbReference>
<accession>A0ABZ0VZ56</accession>
<dbReference type="Gene3D" id="3.40.50.1000">
    <property type="entry name" value="HAD superfamily/HAD-like"/>
    <property type="match status" value="1"/>
</dbReference>
<dbReference type="InterPro" id="IPR006439">
    <property type="entry name" value="HAD-SF_hydro_IA"/>
</dbReference>
<reference evidence="2 3" key="1">
    <citation type="submission" date="2023-11" db="EMBL/GenBank/DDBJ databases">
        <authorList>
            <person name="Panchal A.K."/>
            <person name="Meaney J.S."/>
            <person name="Karas B.J."/>
            <person name="diCenzo G.C."/>
        </authorList>
    </citation>
    <scope>NUCLEOTIDE SEQUENCE [LARGE SCALE GENOMIC DNA]</scope>
    <source>
        <strain evidence="2 3">NZP2235</strain>
    </source>
</reference>
<dbReference type="PANTHER" id="PTHR43316:SF9">
    <property type="entry name" value="ACID DEHALOGENASE, PUTATIVE (AFU_ORTHOLOGUE AFUA_6G14460)-RELATED"/>
    <property type="match status" value="1"/>
</dbReference>
<gene>
    <name evidence="2" type="ORF">U0R22_006205</name>
</gene>
<dbReference type="SUPFAM" id="SSF56784">
    <property type="entry name" value="HAD-like"/>
    <property type="match status" value="1"/>
</dbReference>
<dbReference type="SFLD" id="SFLDS00003">
    <property type="entry name" value="Haloacid_Dehalogenase"/>
    <property type="match status" value="1"/>
</dbReference>
<sequence length="242" mass="27129">MDLTRFKALTFDVYGTLIDWETGIWNALQPLLSMANREISRDEALETYGEIETRQEAETPSLHYRTLLAAVHARLARHWGITAQADLHERFGTSVPDWPAFPDSREALAYLKQHFRLVVVSNVDGQSFAASNRKLGVSFDAVYTAEDIGSYKPDLGNFRFLFGRLKQDLGVQQDEVLHVAQSLFHDHAPAESIGLASVWIDRRFGMEGPGATKRPLAQPKVGGHFPTLAEFAAMHRAANEKH</sequence>
<dbReference type="InterPro" id="IPR036412">
    <property type="entry name" value="HAD-like_sf"/>
</dbReference>
<dbReference type="Proteomes" id="UP001322481">
    <property type="component" value="Chromosome"/>
</dbReference>
<dbReference type="NCBIfam" id="TIGR01493">
    <property type="entry name" value="HAD-SF-IA-v2"/>
    <property type="match status" value="1"/>
</dbReference>
<dbReference type="SFLD" id="SFLDG01129">
    <property type="entry name" value="C1.5:_HAD__Beta-PGM__Phosphata"/>
    <property type="match status" value="1"/>
</dbReference>
<evidence type="ECO:0000313" key="2">
    <source>
        <dbReference type="EMBL" id="WQC01967.1"/>
    </source>
</evidence>
<dbReference type="InterPro" id="IPR051540">
    <property type="entry name" value="S-2-haloacid_dehalogenase"/>
</dbReference>
<proteinExistence type="predicted"/>
<evidence type="ECO:0000313" key="3">
    <source>
        <dbReference type="Proteomes" id="UP001322481"/>
    </source>
</evidence>
<keyword evidence="3" id="KW-1185">Reference proteome</keyword>
<name>A0ABZ0VZ56_9HYPH</name>
<keyword evidence="1" id="KW-0378">Hydrolase</keyword>
<dbReference type="PANTHER" id="PTHR43316">
    <property type="entry name" value="HYDROLASE, HALOACID DELAHOGENASE-RELATED"/>
    <property type="match status" value="1"/>
</dbReference>
<organism evidence="2 3">
    <name type="scientific">Mesorhizobium huakuii</name>
    <dbReference type="NCBI Taxonomy" id="28104"/>
    <lineage>
        <taxon>Bacteria</taxon>
        <taxon>Pseudomonadati</taxon>
        <taxon>Pseudomonadota</taxon>
        <taxon>Alphaproteobacteria</taxon>
        <taxon>Hyphomicrobiales</taxon>
        <taxon>Phyllobacteriaceae</taxon>
        <taxon>Mesorhizobium</taxon>
    </lineage>
</organism>
<dbReference type="NCBIfam" id="TIGR01428">
    <property type="entry name" value="HAD_type_II"/>
    <property type="match status" value="1"/>
</dbReference>
<dbReference type="InterPro" id="IPR023214">
    <property type="entry name" value="HAD_sf"/>
</dbReference>
<dbReference type="Pfam" id="PF00702">
    <property type="entry name" value="Hydrolase"/>
    <property type="match status" value="1"/>
</dbReference>
<evidence type="ECO:0000256" key="1">
    <source>
        <dbReference type="ARBA" id="ARBA00022801"/>
    </source>
</evidence>
<dbReference type="RefSeq" id="WP_322416916.1">
    <property type="nucleotide sequence ID" value="NZ_CP139858.1"/>
</dbReference>
<dbReference type="Gene3D" id="1.10.150.750">
    <property type="match status" value="1"/>
</dbReference>
<dbReference type="InterPro" id="IPR006328">
    <property type="entry name" value="2-HAD"/>
</dbReference>